<dbReference type="AlphaFoldDB" id="A0A2L0H4J6"/>
<proteinExistence type="predicted"/>
<evidence type="ECO:0000313" key="2">
    <source>
        <dbReference type="Proteomes" id="UP000239340"/>
    </source>
</evidence>
<dbReference type="RefSeq" id="WP_104839177.1">
    <property type="nucleotide sequence ID" value="NZ_CP024307.1"/>
</dbReference>
<name>A0A2L0H4J6_RHIFR</name>
<organism evidence="1 2">
    <name type="scientific">Rhizobium fredii</name>
    <name type="common">Sinorhizobium fredii</name>
    <dbReference type="NCBI Taxonomy" id="380"/>
    <lineage>
        <taxon>Bacteria</taxon>
        <taxon>Pseudomonadati</taxon>
        <taxon>Pseudomonadota</taxon>
        <taxon>Alphaproteobacteria</taxon>
        <taxon>Hyphomicrobiales</taxon>
        <taxon>Rhizobiaceae</taxon>
        <taxon>Sinorhizobium/Ensifer group</taxon>
        <taxon>Sinorhizobium</taxon>
    </lineage>
</organism>
<protein>
    <submittedName>
        <fullName evidence="1">Uncharacterized protein</fullName>
    </submittedName>
</protein>
<gene>
    <name evidence="1" type="ORF">NXT3_CH01796</name>
</gene>
<dbReference type="Proteomes" id="UP000239340">
    <property type="component" value="Chromosome"/>
</dbReference>
<dbReference type="EMBL" id="CP024307">
    <property type="protein sequence ID" value="AUX76364.1"/>
    <property type="molecule type" value="Genomic_DNA"/>
</dbReference>
<sequence length="82" mass="8914">MTKHAVIPPGCWPAVLRDELAAAYAGEKTVDAFMSRVGTIWPLPFIDVGTGKGKFRAWRKTDLDKVINPEAAEAAVGDLEVF</sequence>
<evidence type="ECO:0000313" key="1">
    <source>
        <dbReference type="EMBL" id="AUX76364.1"/>
    </source>
</evidence>
<accession>A0A2L0H4J6</accession>
<reference evidence="1 2" key="1">
    <citation type="submission" date="2017-10" db="EMBL/GenBank/DDBJ databases">
        <title>Analysis of the genome sequences of Rhizobium populations associated to common bean (phaseolus vulgaris).</title>
        <authorList>
            <person name="Bustos P."/>
            <person name="Santamaria R.I."/>
            <person name="Miranda-Sanchez F."/>
            <person name="Perez-Carrascal O."/>
            <person name="Juarez S."/>
            <person name="Lozano L."/>
            <person name="Martinez-Flores I."/>
            <person name="Vinuesa P."/>
            <person name="Martinez-Romero E."/>
            <person name="Cevallos M.A."/>
            <person name="Romero D."/>
            <person name="Davila G."/>
            <person name="Gonzalez V."/>
        </authorList>
    </citation>
    <scope>NUCLEOTIDE SEQUENCE [LARGE SCALE GENOMIC DNA]</scope>
    <source>
        <strain evidence="1 2">NXT3</strain>
    </source>
</reference>